<keyword evidence="4 8" id="KW-0802">TPR repeat</keyword>
<evidence type="ECO:0000256" key="1">
    <source>
        <dbReference type="ARBA" id="ARBA00004167"/>
    </source>
</evidence>
<dbReference type="EMBL" id="BAABAH010000005">
    <property type="protein sequence ID" value="GAA3817848.1"/>
    <property type="molecule type" value="Genomic_DNA"/>
</dbReference>
<keyword evidence="2" id="KW-0812">Transmembrane</keyword>
<organism evidence="9 10">
    <name type="scientific">Nocardioides panacisoli</name>
    <dbReference type="NCBI Taxonomy" id="627624"/>
    <lineage>
        <taxon>Bacteria</taxon>
        <taxon>Bacillati</taxon>
        <taxon>Actinomycetota</taxon>
        <taxon>Actinomycetes</taxon>
        <taxon>Propionibacteriales</taxon>
        <taxon>Nocardioidaceae</taxon>
        <taxon>Nocardioides</taxon>
    </lineage>
</organism>
<protein>
    <recommendedName>
        <fullName evidence="11">Tetratricopeptide repeat protein</fullName>
    </recommendedName>
</protein>
<sequence>MHLACDFRLTDARTQRLIEDSAHKLVRVGTERSALVGVTGLAHLDSIPVGEWIVRRLGTLEPGPDFLDRIVESLRSSAQSSAAYIRDALVRRTTFVVGGFSGTQARIVLVSNFEAFFNGRVKREGLAADRFAVSGIRPKAPIYFTTGVTGVEKPEDIEKARLLVRSEADDSAIQRSLAEINKWVSARSLSVSPGCYTATIHATGSGSSQPFLSGGQLDSPFIPPDVQLMMHELQTVFRPAIKPDGHPSPIQIRGTTHAFIGTGEKYWQGQLRLTPHSAAVWNNYGADLAGRGRFEEARRAYTRACELDETYPTPRVNLAGRVWVDLGDAATAEGLFQEAFAIWKNKIPSNEIVRYANFRLYAYRDEAEAEALFRKACRDKDCPMAPVRLAQLLLETGRGKDEAVDLLASARERFPTNQEVLGHVGFAEFRYLGLPEQGRARLEQACVADPTNADLLTMAGDVCLLTGDPSTASYYYRKAIKRLPTHWAIHLNWGLALALEQNFEAALKHLREATAIVPPDQSASVQINLAAVLWASGDRSAAVDLLHSLQGHLPLPREVEMELLAMLEIAGEGSHRDRIADLVASGPLPTALTMQAMALGGTATEQTVARELAALLVNDSL</sequence>
<dbReference type="Pfam" id="PF07719">
    <property type="entry name" value="TPR_2"/>
    <property type="match status" value="1"/>
</dbReference>
<gene>
    <name evidence="9" type="ORF">GCM10022242_19750</name>
</gene>
<dbReference type="InterPro" id="IPR013105">
    <property type="entry name" value="TPR_2"/>
</dbReference>
<evidence type="ECO:0000313" key="10">
    <source>
        <dbReference type="Proteomes" id="UP001501821"/>
    </source>
</evidence>
<dbReference type="PANTHER" id="PTHR46208">
    <property type="entry name" value="MITOCHONDRIAL IMPORT RECEPTOR SUBUNIT TOM70"/>
    <property type="match status" value="1"/>
</dbReference>
<dbReference type="Proteomes" id="UP001501821">
    <property type="component" value="Unassembled WGS sequence"/>
</dbReference>
<dbReference type="Gene3D" id="1.25.40.10">
    <property type="entry name" value="Tetratricopeptide repeat domain"/>
    <property type="match status" value="2"/>
</dbReference>
<dbReference type="Pfam" id="PF13432">
    <property type="entry name" value="TPR_16"/>
    <property type="match status" value="1"/>
</dbReference>
<evidence type="ECO:0000256" key="5">
    <source>
        <dbReference type="ARBA" id="ARBA00022989"/>
    </source>
</evidence>
<name>A0ABP7IGF0_9ACTN</name>
<keyword evidence="3" id="KW-0677">Repeat</keyword>
<evidence type="ECO:0000256" key="3">
    <source>
        <dbReference type="ARBA" id="ARBA00022737"/>
    </source>
</evidence>
<evidence type="ECO:0000256" key="4">
    <source>
        <dbReference type="ARBA" id="ARBA00022803"/>
    </source>
</evidence>
<evidence type="ECO:0000256" key="2">
    <source>
        <dbReference type="ARBA" id="ARBA00022692"/>
    </source>
</evidence>
<proteinExistence type="inferred from homology"/>
<dbReference type="InterPro" id="IPR019734">
    <property type="entry name" value="TPR_rpt"/>
</dbReference>
<evidence type="ECO:0000256" key="6">
    <source>
        <dbReference type="ARBA" id="ARBA00023136"/>
    </source>
</evidence>
<evidence type="ECO:0000256" key="7">
    <source>
        <dbReference type="ARBA" id="ARBA00038030"/>
    </source>
</evidence>
<keyword evidence="5" id="KW-1133">Transmembrane helix</keyword>
<feature type="repeat" description="TPR" evidence="8">
    <location>
        <begin position="278"/>
        <end position="311"/>
    </location>
</feature>
<accession>A0ABP7IGF0</accession>
<comment type="subcellular location">
    <subcellularLocation>
        <location evidence="1">Membrane</location>
        <topology evidence="1">Single-pass membrane protein</topology>
    </subcellularLocation>
</comment>
<comment type="caution">
    <text evidence="9">The sequence shown here is derived from an EMBL/GenBank/DDBJ whole genome shotgun (WGS) entry which is preliminary data.</text>
</comment>
<dbReference type="PANTHER" id="PTHR46208:SF1">
    <property type="entry name" value="MITOCHONDRIAL IMPORT RECEPTOR SUBUNIT TOM70"/>
    <property type="match status" value="1"/>
</dbReference>
<keyword evidence="6" id="KW-0472">Membrane</keyword>
<dbReference type="PROSITE" id="PS50005">
    <property type="entry name" value="TPR"/>
    <property type="match status" value="1"/>
</dbReference>
<reference evidence="10" key="1">
    <citation type="journal article" date="2019" name="Int. J. Syst. Evol. Microbiol.">
        <title>The Global Catalogue of Microorganisms (GCM) 10K type strain sequencing project: providing services to taxonomists for standard genome sequencing and annotation.</title>
        <authorList>
            <consortium name="The Broad Institute Genomics Platform"/>
            <consortium name="The Broad Institute Genome Sequencing Center for Infectious Disease"/>
            <person name="Wu L."/>
            <person name="Ma J."/>
        </authorList>
    </citation>
    <scope>NUCLEOTIDE SEQUENCE [LARGE SCALE GENOMIC DNA]</scope>
    <source>
        <strain evidence="10">JCM 16953</strain>
    </source>
</reference>
<evidence type="ECO:0008006" key="11">
    <source>
        <dbReference type="Google" id="ProtNLM"/>
    </source>
</evidence>
<dbReference type="SMART" id="SM00028">
    <property type="entry name" value="TPR"/>
    <property type="match status" value="4"/>
</dbReference>
<keyword evidence="10" id="KW-1185">Reference proteome</keyword>
<comment type="similarity">
    <text evidence="7">Belongs to the Tom70 family.</text>
</comment>
<dbReference type="InterPro" id="IPR011990">
    <property type="entry name" value="TPR-like_helical_dom_sf"/>
</dbReference>
<dbReference type="SUPFAM" id="SSF81901">
    <property type="entry name" value="HCP-like"/>
    <property type="match status" value="1"/>
</dbReference>
<evidence type="ECO:0000256" key="8">
    <source>
        <dbReference type="PROSITE-ProRule" id="PRU00339"/>
    </source>
</evidence>
<evidence type="ECO:0000313" key="9">
    <source>
        <dbReference type="EMBL" id="GAA3817848.1"/>
    </source>
</evidence>